<dbReference type="Proteomes" id="UP001518990">
    <property type="component" value="Unassembled WGS sequence"/>
</dbReference>
<dbReference type="CDD" id="cd08502">
    <property type="entry name" value="PBP2_NikA_DppA_OppA_like_16"/>
    <property type="match status" value="1"/>
</dbReference>
<gene>
    <name evidence="6" type="ORF">IAI60_03990</name>
</gene>
<dbReference type="SUPFAM" id="SSF53850">
    <property type="entry name" value="Periplasmic binding protein-like II"/>
    <property type="match status" value="1"/>
</dbReference>
<dbReference type="InterPro" id="IPR030678">
    <property type="entry name" value="Peptide/Ni-bd"/>
</dbReference>
<organism evidence="6 7">
    <name type="scientific">Roseomonas marmotae</name>
    <dbReference type="NCBI Taxonomy" id="2768161"/>
    <lineage>
        <taxon>Bacteria</taxon>
        <taxon>Pseudomonadati</taxon>
        <taxon>Pseudomonadota</taxon>
        <taxon>Alphaproteobacteria</taxon>
        <taxon>Acetobacterales</taxon>
        <taxon>Roseomonadaceae</taxon>
        <taxon>Roseomonas</taxon>
    </lineage>
</organism>
<dbReference type="Gene3D" id="3.10.105.10">
    <property type="entry name" value="Dipeptide-binding Protein, Domain 3"/>
    <property type="match status" value="1"/>
</dbReference>
<accession>A0ABS3K8G7</accession>
<comment type="similarity">
    <text evidence="2">Belongs to the bacterial solute-binding protein 5 family.</text>
</comment>
<reference evidence="6 7" key="1">
    <citation type="submission" date="2020-09" db="EMBL/GenBank/DDBJ databases">
        <title>Roseomonas.</title>
        <authorList>
            <person name="Zhu W."/>
        </authorList>
    </citation>
    <scope>NUCLEOTIDE SEQUENCE [LARGE SCALE GENOMIC DNA]</scope>
    <source>
        <strain evidence="6 7">1311</strain>
    </source>
</reference>
<comment type="caution">
    <text evidence="6">The sequence shown here is derived from an EMBL/GenBank/DDBJ whole genome shotgun (WGS) entry which is preliminary data.</text>
</comment>
<dbReference type="PANTHER" id="PTHR30290">
    <property type="entry name" value="PERIPLASMIC BINDING COMPONENT OF ABC TRANSPORTER"/>
    <property type="match status" value="1"/>
</dbReference>
<dbReference type="PIRSF" id="PIRSF002741">
    <property type="entry name" value="MppA"/>
    <property type="match status" value="1"/>
</dbReference>
<dbReference type="PANTHER" id="PTHR30290:SF38">
    <property type="entry name" value="D,D-DIPEPTIDE-BINDING PERIPLASMIC PROTEIN DDPA-RELATED"/>
    <property type="match status" value="1"/>
</dbReference>
<feature type="signal peptide" evidence="4">
    <location>
        <begin position="1"/>
        <end position="27"/>
    </location>
</feature>
<evidence type="ECO:0000313" key="7">
    <source>
        <dbReference type="Proteomes" id="UP001518990"/>
    </source>
</evidence>
<evidence type="ECO:0000313" key="6">
    <source>
        <dbReference type="EMBL" id="MBO1073762.1"/>
    </source>
</evidence>
<evidence type="ECO:0000256" key="4">
    <source>
        <dbReference type="SAM" id="SignalP"/>
    </source>
</evidence>
<keyword evidence="3 4" id="KW-0732">Signal</keyword>
<dbReference type="RefSeq" id="WP_207445357.1">
    <property type="nucleotide sequence ID" value="NZ_CP061091.1"/>
</dbReference>
<evidence type="ECO:0000259" key="5">
    <source>
        <dbReference type="Pfam" id="PF00496"/>
    </source>
</evidence>
<keyword evidence="7" id="KW-1185">Reference proteome</keyword>
<feature type="chain" id="PRO_5045323493" evidence="4">
    <location>
        <begin position="28"/>
        <end position="531"/>
    </location>
</feature>
<name>A0ABS3K8G7_9PROT</name>
<protein>
    <submittedName>
        <fullName evidence="6">ABC transporter substrate-binding protein</fullName>
    </submittedName>
</protein>
<comment type="subcellular location">
    <subcellularLocation>
        <location evidence="1">Periplasm</location>
    </subcellularLocation>
</comment>
<dbReference type="EMBL" id="JACTNF010000003">
    <property type="protein sequence ID" value="MBO1073762.1"/>
    <property type="molecule type" value="Genomic_DNA"/>
</dbReference>
<dbReference type="Pfam" id="PF00496">
    <property type="entry name" value="SBP_bac_5"/>
    <property type="match status" value="1"/>
</dbReference>
<dbReference type="InterPro" id="IPR000914">
    <property type="entry name" value="SBP_5_dom"/>
</dbReference>
<evidence type="ECO:0000256" key="1">
    <source>
        <dbReference type="ARBA" id="ARBA00004418"/>
    </source>
</evidence>
<feature type="domain" description="Solute-binding protein family 5" evidence="5">
    <location>
        <begin position="76"/>
        <end position="423"/>
    </location>
</feature>
<dbReference type="InterPro" id="IPR039424">
    <property type="entry name" value="SBP_5"/>
</dbReference>
<evidence type="ECO:0000256" key="3">
    <source>
        <dbReference type="ARBA" id="ARBA00022729"/>
    </source>
</evidence>
<sequence>MKRRHFLSGAAALPFAGGVSLARPALAQGAAAHTLRFIPQADVTVLDPLGTTAYPTRNHGHMCWDTLYGIDENFVPHPQLAEGHVVEDDGKRWVFTLREGPTFHDGEKIRAQDAVASIKRWMARDTMGQTLAARMDEIRVLDDRRFEIRLKRPFGLMLDALGKASSYPCFIYPERFANQDPTKPFTEVVGSGPYRFVADERVSGAQIVYRRFDKYVPTPVGKPSMVAGPKIAEFERMEWKVIPDPATSAGAIQAGEADFWEVVPPDLNALLGRSRNVVLERIDTAGTCANLRLNHLHPPFNDPVVRRALLKAVEQSDFMASVAGDEKNWRTGVGCFPVASPLASDEGLAVLTSPRDIAGAKAEIAAAGKGGAKVVALHATDVANQNALMAVGVDMFQKVGFDTEDATSDWGTLLQRRQNRNPPSQGGWSALIALFSGMEFNNPAGHVLLRTNGDNAWFGWPNSEKIEALRESWFDAPDMAAQKEIGRQIQAQFFQDVPYIPLGQYFVNSAYRKGLTNIRAGIPLPINVKRG</sequence>
<proteinExistence type="inferred from homology"/>
<evidence type="ECO:0000256" key="2">
    <source>
        <dbReference type="ARBA" id="ARBA00005695"/>
    </source>
</evidence>
<dbReference type="Gene3D" id="3.40.190.10">
    <property type="entry name" value="Periplasmic binding protein-like II"/>
    <property type="match status" value="1"/>
</dbReference>